<dbReference type="Proteomes" id="UP000014680">
    <property type="component" value="Unassembled WGS sequence"/>
</dbReference>
<dbReference type="KEGG" id="eiv:EIN_173490"/>
<dbReference type="EMBL" id="KB207112">
    <property type="protein sequence ID" value="ELP84674.1"/>
    <property type="molecule type" value="Genomic_DNA"/>
</dbReference>
<proteinExistence type="predicted"/>
<dbReference type="RefSeq" id="XP_004184020.1">
    <property type="nucleotide sequence ID" value="XM_004183972.1"/>
</dbReference>
<gene>
    <name evidence="1" type="ORF">EIN_173490</name>
</gene>
<protein>
    <submittedName>
        <fullName evidence="1">Uncharacterized protein</fullName>
    </submittedName>
</protein>
<keyword evidence="2" id="KW-1185">Reference proteome</keyword>
<sequence length="299" mass="34783">MVKDQTHYFLNNLVELNLNFETPLINAKLNDDSSFLLRYFALHLNDVVKLYKLHNIILCTKPVYSEDNDEETIHKTLESVKYFSKMFETLAWIDWSDNVCYETELKVITMDIILRDFSIMFYHLVVQMAVIVNNIFTYLAHSSEETLNALTQYDLLIQQLYSILKKQKVVKKDNVPSIFFSGLNPLLNFSRKWKTSSDSEKAEVEKEIDEFVSSFMTENSKNLNTLEHFIERENSSIEFRGKKKVSLCASPIDPLLHDDESPVFRVTSPSMALTIARSKSTNTVDTHQVFKTQKISYLD</sequence>
<name>A0A0A1TVY1_ENTIV</name>
<evidence type="ECO:0000313" key="2">
    <source>
        <dbReference type="Proteomes" id="UP000014680"/>
    </source>
</evidence>
<reference evidence="1 2" key="1">
    <citation type="submission" date="2012-10" db="EMBL/GenBank/DDBJ databases">
        <authorList>
            <person name="Zafar N."/>
            <person name="Inman J."/>
            <person name="Hall N."/>
            <person name="Lorenzi H."/>
            <person name="Caler E."/>
        </authorList>
    </citation>
    <scope>NUCLEOTIDE SEQUENCE [LARGE SCALE GENOMIC DNA]</scope>
    <source>
        <strain evidence="1 2">IP1</strain>
    </source>
</reference>
<dbReference type="VEuPathDB" id="AmoebaDB:EIN_173490"/>
<dbReference type="AlphaFoldDB" id="A0A0A1TVY1"/>
<accession>A0A0A1TVY1</accession>
<organism evidence="1 2">
    <name type="scientific">Entamoeba invadens IP1</name>
    <dbReference type="NCBI Taxonomy" id="370355"/>
    <lineage>
        <taxon>Eukaryota</taxon>
        <taxon>Amoebozoa</taxon>
        <taxon>Evosea</taxon>
        <taxon>Archamoebae</taxon>
        <taxon>Mastigamoebida</taxon>
        <taxon>Entamoebidae</taxon>
        <taxon>Entamoeba</taxon>
    </lineage>
</organism>
<dbReference type="GeneID" id="14883458"/>
<evidence type="ECO:0000313" key="1">
    <source>
        <dbReference type="EMBL" id="ELP84674.1"/>
    </source>
</evidence>